<keyword evidence="3" id="KW-1185">Reference proteome</keyword>
<gene>
    <name evidence="2" type="ORF">VSQ78_00900</name>
</gene>
<feature type="region of interest" description="Disordered" evidence="1">
    <location>
        <begin position="31"/>
        <end position="55"/>
    </location>
</feature>
<name>A0ABV5DNT2_9ACTN</name>
<evidence type="ECO:0000313" key="3">
    <source>
        <dbReference type="Proteomes" id="UP001585053"/>
    </source>
</evidence>
<feature type="region of interest" description="Disordered" evidence="1">
    <location>
        <begin position="130"/>
        <end position="159"/>
    </location>
</feature>
<dbReference type="RefSeq" id="WP_357228317.1">
    <property type="nucleotide sequence ID" value="NZ_JAYMRS010000001.1"/>
</dbReference>
<protein>
    <recommendedName>
        <fullName evidence="4">DUF4352 domain-containing protein</fullName>
    </recommendedName>
</protein>
<evidence type="ECO:0000313" key="2">
    <source>
        <dbReference type="EMBL" id="MFB8766240.1"/>
    </source>
</evidence>
<sequence length="198" mass="21322">MTRNGRLVTAVGIALALIVGFGAGWLTHGTVSGPPEPAAGQAPQGNHPDDVEDRPETGFETVTVDLDETHDLGDGFSVRLTRFERGVEEGGVDPTTGREGDLPYVSWRVELDNESDETVQTGVVTRSCAVGDPLRESGSPALGDSAHPPESLEPGQSGYWDEDCWLEEGDTRIQYTIEFQDQDFMPIYPAVTFAGTLD</sequence>
<organism evidence="2 3">
    <name type="scientific">Nocardiopsis alba</name>
    <dbReference type="NCBI Taxonomy" id="53437"/>
    <lineage>
        <taxon>Bacteria</taxon>
        <taxon>Bacillati</taxon>
        <taxon>Actinomycetota</taxon>
        <taxon>Actinomycetes</taxon>
        <taxon>Streptosporangiales</taxon>
        <taxon>Nocardiopsidaceae</taxon>
        <taxon>Nocardiopsis</taxon>
    </lineage>
</organism>
<evidence type="ECO:0000256" key="1">
    <source>
        <dbReference type="SAM" id="MobiDB-lite"/>
    </source>
</evidence>
<accession>A0ABV5DNT2</accession>
<reference evidence="2 3" key="1">
    <citation type="submission" date="2024-01" db="EMBL/GenBank/DDBJ databases">
        <title>Genome mining of biosynthetic gene clusters to explore secondary metabolites of Streptomyces sp.</title>
        <authorList>
            <person name="Baig A."/>
            <person name="Ajitkumar Shintre N."/>
            <person name="Kumar H."/>
            <person name="Anbarasu A."/>
            <person name="Ramaiah S."/>
        </authorList>
    </citation>
    <scope>NUCLEOTIDE SEQUENCE [LARGE SCALE GENOMIC DNA]</scope>
    <source>
        <strain evidence="2 3">A01</strain>
    </source>
</reference>
<dbReference type="Proteomes" id="UP001585053">
    <property type="component" value="Unassembled WGS sequence"/>
</dbReference>
<proteinExistence type="predicted"/>
<dbReference type="EMBL" id="JAYMRS010000001">
    <property type="protein sequence ID" value="MFB8766240.1"/>
    <property type="molecule type" value="Genomic_DNA"/>
</dbReference>
<evidence type="ECO:0008006" key="4">
    <source>
        <dbReference type="Google" id="ProtNLM"/>
    </source>
</evidence>
<comment type="caution">
    <text evidence="2">The sequence shown here is derived from an EMBL/GenBank/DDBJ whole genome shotgun (WGS) entry which is preliminary data.</text>
</comment>